<feature type="domain" description="Reverse transcriptase Ty1/copia-type" evidence="1">
    <location>
        <begin position="1"/>
        <end position="73"/>
    </location>
</feature>
<dbReference type="OrthoDB" id="1713237at2759"/>
<reference evidence="2 3" key="1">
    <citation type="submission" date="2019-05" db="EMBL/GenBank/DDBJ databases">
        <title>Mikania micrantha, genome provides insights into the molecular mechanism of rapid growth.</title>
        <authorList>
            <person name="Liu B."/>
        </authorList>
    </citation>
    <scope>NUCLEOTIDE SEQUENCE [LARGE SCALE GENOMIC DNA]</scope>
    <source>
        <strain evidence="2">NLD-2019</strain>
        <tissue evidence="2">Leaf</tissue>
    </source>
</reference>
<dbReference type="EMBL" id="SZYD01000016">
    <property type="protein sequence ID" value="KAD3336588.1"/>
    <property type="molecule type" value="Genomic_DNA"/>
</dbReference>
<name>A0A5N6MA73_9ASTR</name>
<accession>A0A5N6MA73</accession>
<organism evidence="2 3">
    <name type="scientific">Mikania micrantha</name>
    <name type="common">bitter vine</name>
    <dbReference type="NCBI Taxonomy" id="192012"/>
    <lineage>
        <taxon>Eukaryota</taxon>
        <taxon>Viridiplantae</taxon>
        <taxon>Streptophyta</taxon>
        <taxon>Embryophyta</taxon>
        <taxon>Tracheophyta</taxon>
        <taxon>Spermatophyta</taxon>
        <taxon>Magnoliopsida</taxon>
        <taxon>eudicotyledons</taxon>
        <taxon>Gunneridae</taxon>
        <taxon>Pentapetalae</taxon>
        <taxon>asterids</taxon>
        <taxon>campanulids</taxon>
        <taxon>Asterales</taxon>
        <taxon>Asteraceae</taxon>
        <taxon>Asteroideae</taxon>
        <taxon>Heliantheae alliance</taxon>
        <taxon>Eupatorieae</taxon>
        <taxon>Mikania</taxon>
    </lineage>
</organism>
<dbReference type="CDD" id="cd09272">
    <property type="entry name" value="RNase_HI_RT_Ty1"/>
    <property type="match status" value="1"/>
</dbReference>
<dbReference type="AlphaFoldDB" id="A0A5N6MA73"/>
<dbReference type="Proteomes" id="UP000326396">
    <property type="component" value="Linkage Group LG6"/>
</dbReference>
<dbReference type="InterPro" id="IPR013103">
    <property type="entry name" value="RVT_2"/>
</dbReference>
<evidence type="ECO:0000313" key="3">
    <source>
        <dbReference type="Proteomes" id="UP000326396"/>
    </source>
</evidence>
<protein>
    <recommendedName>
        <fullName evidence="1">Reverse transcriptase Ty1/copia-type domain-containing protein</fullName>
    </recommendedName>
</protein>
<evidence type="ECO:0000313" key="2">
    <source>
        <dbReference type="EMBL" id="KAD3336588.1"/>
    </source>
</evidence>
<comment type="caution">
    <text evidence="2">The sequence shown here is derived from an EMBL/GenBank/DDBJ whole genome shotgun (WGS) entry which is preliminary data.</text>
</comment>
<sequence>MDVVTTYLYGTLDTNIYMKLPEGFKLPKSFHFISREHLSIKLNKSLYGLKQCGCTAISWHSVKQTITTTLSNHAEILAIHEASRECIWLRTVIQHIQGSCGISSQDEGPTILHQDNAACIAQLRVGYIKGDRTKHILPMFFFTHYLQKNCDIVVQQIRSIENLADLFTKSLTTSTFQKLVYGIEMRQLKDLNS</sequence>
<dbReference type="Pfam" id="PF07727">
    <property type="entry name" value="RVT_2"/>
    <property type="match status" value="1"/>
</dbReference>
<keyword evidence="3" id="KW-1185">Reference proteome</keyword>
<evidence type="ECO:0000259" key="1">
    <source>
        <dbReference type="Pfam" id="PF07727"/>
    </source>
</evidence>
<proteinExistence type="predicted"/>
<gene>
    <name evidence="2" type="ORF">E3N88_32107</name>
</gene>